<accession>A0A921E8C7</accession>
<dbReference type="EMBL" id="DYXT01000028">
    <property type="protein sequence ID" value="HJE39154.1"/>
    <property type="molecule type" value="Genomic_DNA"/>
</dbReference>
<evidence type="ECO:0000259" key="1">
    <source>
        <dbReference type="Pfam" id="PF19904"/>
    </source>
</evidence>
<evidence type="ECO:0000313" key="2">
    <source>
        <dbReference type="EMBL" id="HJE39154.1"/>
    </source>
</evidence>
<reference evidence="2" key="2">
    <citation type="submission" date="2021-09" db="EMBL/GenBank/DDBJ databases">
        <authorList>
            <person name="Gilroy R."/>
        </authorList>
    </citation>
    <scope>NUCLEOTIDE SEQUENCE</scope>
    <source>
        <strain evidence="2">4100</strain>
    </source>
</reference>
<feature type="domain" description="DUF6377" evidence="1">
    <location>
        <begin position="26"/>
        <end position="132"/>
    </location>
</feature>
<gene>
    <name evidence="2" type="ORF">K8V47_05290</name>
</gene>
<dbReference type="InterPro" id="IPR045957">
    <property type="entry name" value="DUF6377"/>
</dbReference>
<name>A0A921E8C7_9BACT</name>
<protein>
    <submittedName>
        <fullName evidence="2">DUF6377 domain-containing protein</fullName>
    </submittedName>
</protein>
<organism evidence="2 3">
    <name type="scientific">Candidatus Amulumruptor caecigallinarius</name>
    <dbReference type="NCBI Taxonomy" id="2109911"/>
    <lineage>
        <taxon>Bacteria</taxon>
        <taxon>Pseudomonadati</taxon>
        <taxon>Bacteroidota</taxon>
        <taxon>Bacteroidia</taxon>
        <taxon>Bacteroidales</taxon>
        <taxon>Muribaculaceae</taxon>
        <taxon>Candidatus Amulumruptor</taxon>
    </lineage>
</organism>
<dbReference type="Proteomes" id="UP000711407">
    <property type="component" value="Unassembled WGS sequence"/>
</dbReference>
<dbReference type="AlphaFoldDB" id="A0A921E8C7"/>
<reference evidence="2" key="1">
    <citation type="journal article" date="2021" name="PeerJ">
        <title>Extensive microbial diversity within the chicken gut microbiome revealed by metagenomics and culture.</title>
        <authorList>
            <person name="Gilroy R."/>
            <person name="Ravi A."/>
            <person name="Getino M."/>
            <person name="Pursley I."/>
            <person name="Horton D.L."/>
            <person name="Alikhan N.F."/>
            <person name="Baker D."/>
            <person name="Gharbi K."/>
            <person name="Hall N."/>
            <person name="Watson M."/>
            <person name="Adriaenssens E.M."/>
            <person name="Foster-Nyarko E."/>
            <person name="Jarju S."/>
            <person name="Secka A."/>
            <person name="Antonio M."/>
            <person name="Oren A."/>
            <person name="Chaudhuri R.R."/>
            <person name="La Ragione R."/>
            <person name="Hildebrand F."/>
            <person name="Pallen M.J."/>
        </authorList>
    </citation>
    <scope>NUCLEOTIDE SEQUENCE</scope>
    <source>
        <strain evidence="2">4100</strain>
    </source>
</reference>
<dbReference type="Pfam" id="PF19904">
    <property type="entry name" value="DUF6377"/>
    <property type="match status" value="1"/>
</dbReference>
<proteinExistence type="predicted"/>
<sequence length="172" mass="19721">MKEEVGPYAGCNHADICVGGDTYTVKYIMSLFRQWSGSINRCASYQRTLYRMAVVGKYDDLLASLRSKAQIDANMDTFYEAFDRMFLSIYPDFVSRISAMIENPSKPRRSSLSTEMRIIALMKLGIENTDDISAMLRYSPRTIYNLRTLIRSKLTVSVDEFYRRLASIQSAI</sequence>
<evidence type="ECO:0000313" key="3">
    <source>
        <dbReference type="Proteomes" id="UP000711407"/>
    </source>
</evidence>
<comment type="caution">
    <text evidence="2">The sequence shown here is derived from an EMBL/GenBank/DDBJ whole genome shotgun (WGS) entry which is preliminary data.</text>
</comment>